<keyword evidence="4" id="KW-1134">Transmembrane beta strand</keyword>
<evidence type="ECO:0000256" key="9">
    <source>
        <dbReference type="ARBA" id="ARBA00023065"/>
    </source>
</evidence>
<keyword evidence="13" id="KW-0998">Cell outer membrane</keyword>
<comment type="similarity">
    <text evidence="2">Belongs to the BexD/CtrA/VexA family.</text>
</comment>
<evidence type="ECO:0000259" key="15">
    <source>
        <dbReference type="Pfam" id="PF02563"/>
    </source>
</evidence>
<name>A0A9X1SLH5_9GAMM</name>
<keyword evidence="3" id="KW-0813">Transport</keyword>
<keyword evidence="8" id="KW-0625">Polysaccharide transport</keyword>
<evidence type="ECO:0000256" key="6">
    <source>
        <dbReference type="ARBA" id="ARBA00022692"/>
    </source>
</evidence>
<evidence type="ECO:0000256" key="11">
    <source>
        <dbReference type="ARBA" id="ARBA00023136"/>
    </source>
</evidence>
<evidence type="ECO:0000256" key="7">
    <source>
        <dbReference type="ARBA" id="ARBA00022729"/>
    </source>
</evidence>
<dbReference type="GO" id="GO:0046930">
    <property type="term" value="C:pore complex"/>
    <property type="evidence" value="ECO:0007669"/>
    <property type="project" value="UniProtKB-KW"/>
</dbReference>
<evidence type="ECO:0000256" key="10">
    <source>
        <dbReference type="ARBA" id="ARBA00023114"/>
    </source>
</evidence>
<keyword evidence="19" id="KW-1185">Reference proteome</keyword>
<dbReference type="InterPro" id="IPR003715">
    <property type="entry name" value="Poly_export_N"/>
</dbReference>
<keyword evidence="9" id="KW-0406">Ion transport</keyword>
<feature type="domain" description="Outer-membrane lipoprotein Wza C-terminal" evidence="16">
    <location>
        <begin position="389"/>
        <end position="418"/>
    </location>
</feature>
<evidence type="ECO:0000256" key="1">
    <source>
        <dbReference type="ARBA" id="ARBA00004571"/>
    </source>
</evidence>
<dbReference type="InterPro" id="IPR054765">
    <property type="entry name" value="SLBB_dom"/>
</dbReference>
<protein>
    <submittedName>
        <fullName evidence="18">Polysaccharide export protein</fullName>
    </submittedName>
</protein>
<evidence type="ECO:0000313" key="19">
    <source>
        <dbReference type="Proteomes" id="UP001139171"/>
    </source>
</evidence>
<keyword evidence="6" id="KW-0812">Transmembrane</keyword>
<dbReference type="InterPro" id="IPR040716">
    <property type="entry name" value="Wza_C"/>
</dbReference>
<evidence type="ECO:0000256" key="12">
    <source>
        <dbReference type="ARBA" id="ARBA00023139"/>
    </source>
</evidence>
<dbReference type="Pfam" id="PF22461">
    <property type="entry name" value="SLBB_2"/>
    <property type="match status" value="2"/>
</dbReference>
<dbReference type="Pfam" id="PF18412">
    <property type="entry name" value="Wza_C"/>
    <property type="match status" value="1"/>
</dbReference>
<evidence type="ECO:0000259" key="17">
    <source>
        <dbReference type="Pfam" id="PF22461"/>
    </source>
</evidence>
<feature type="domain" description="SLBB" evidence="17">
    <location>
        <begin position="174"/>
        <end position="252"/>
    </location>
</feature>
<evidence type="ECO:0000313" key="18">
    <source>
        <dbReference type="EMBL" id="MCD1126815.1"/>
    </source>
</evidence>
<dbReference type="GO" id="GO:0015288">
    <property type="term" value="F:porin activity"/>
    <property type="evidence" value="ECO:0007669"/>
    <property type="project" value="UniProtKB-KW"/>
</dbReference>
<proteinExistence type="inferred from homology"/>
<keyword evidence="14" id="KW-0449">Lipoprotein</keyword>
<evidence type="ECO:0000256" key="13">
    <source>
        <dbReference type="ARBA" id="ARBA00023237"/>
    </source>
</evidence>
<reference evidence="18" key="1">
    <citation type="submission" date="2021-11" db="EMBL/GenBank/DDBJ databases">
        <title>Jinshanibacter sp. isolated from one year old Eriocheir sinensis.</title>
        <authorList>
            <person name="Li J.-Y."/>
            <person name="He W."/>
            <person name="Gao T.-H."/>
        </authorList>
    </citation>
    <scope>NUCLEOTIDE SEQUENCE</scope>
    <source>
        <strain evidence="18">LJY008</strain>
    </source>
</reference>
<feature type="domain" description="SLBB" evidence="17">
    <location>
        <begin position="259"/>
        <end position="386"/>
    </location>
</feature>
<dbReference type="RefSeq" id="WP_230610092.1">
    <property type="nucleotide sequence ID" value="NZ_JAJNAG010000031.1"/>
</dbReference>
<organism evidence="18 19">
    <name type="scientific">Limnobaculum eriocheiris</name>
    <dbReference type="NCBI Taxonomy" id="2897391"/>
    <lineage>
        <taxon>Bacteria</taxon>
        <taxon>Pseudomonadati</taxon>
        <taxon>Pseudomonadota</taxon>
        <taxon>Gammaproteobacteria</taxon>
        <taxon>Enterobacterales</taxon>
        <taxon>Budviciaceae</taxon>
        <taxon>Limnobaculum</taxon>
    </lineage>
</organism>
<dbReference type="PANTHER" id="PTHR33619:SF3">
    <property type="entry name" value="POLYSACCHARIDE EXPORT PROTEIN GFCE-RELATED"/>
    <property type="match status" value="1"/>
</dbReference>
<evidence type="ECO:0000256" key="4">
    <source>
        <dbReference type="ARBA" id="ARBA00022452"/>
    </source>
</evidence>
<dbReference type="Gene3D" id="3.10.560.10">
    <property type="entry name" value="Outer membrane lipoprotein wza domain like"/>
    <property type="match status" value="2"/>
</dbReference>
<dbReference type="Pfam" id="PF02563">
    <property type="entry name" value="Poly_export"/>
    <property type="match status" value="1"/>
</dbReference>
<dbReference type="GO" id="GO:0006811">
    <property type="term" value="P:monoatomic ion transport"/>
    <property type="evidence" value="ECO:0007669"/>
    <property type="project" value="UniProtKB-KW"/>
</dbReference>
<dbReference type="InterPro" id="IPR049712">
    <property type="entry name" value="Poly_export"/>
</dbReference>
<dbReference type="GO" id="GO:0009279">
    <property type="term" value="C:cell outer membrane"/>
    <property type="evidence" value="ECO:0007669"/>
    <property type="project" value="UniProtKB-SubCell"/>
</dbReference>
<keyword evidence="12" id="KW-0564">Palmitate</keyword>
<comment type="caution">
    <text evidence="18">The sequence shown here is derived from an EMBL/GenBank/DDBJ whole genome shotgun (WGS) entry which is preliminary data.</text>
</comment>
<evidence type="ECO:0000256" key="5">
    <source>
        <dbReference type="ARBA" id="ARBA00022597"/>
    </source>
</evidence>
<evidence type="ECO:0000256" key="8">
    <source>
        <dbReference type="ARBA" id="ARBA00023047"/>
    </source>
</evidence>
<accession>A0A9X1SLH5</accession>
<dbReference type="AlphaFoldDB" id="A0A9X1SLH5"/>
<dbReference type="Gene3D" id="1.20.5.70">
    <property type="match status" value="1"/>
</dbReference>
<feature type="domain" description="Polysaccharide export protein N-terminal" evidence="15">
    <location>
        <begin position="84"/>
        <end position="168"/>
    </location>
</feature>
<keyword evidence="11" id="KW-0472">Membrane</keyword>
<dbReference type="EMBL" id="JAJNAG010000031">
    <property type="protein sequence ID" value="MCD1126815.1"/>
    <property type="molecule type" value="Genomic_DNA"/>
</dbReference>
<evidence type="ECO:0000256" key="3">
    <source>
        <dbReference type="ARBA" id="ARBA00022448"/>
    </source>
</evidence>
<dbReference type="NCBIfam" id="NF011658">
    <property type="entry name" value="PRK15078.1"/>
    <property type="match status" value="1"/>
</dbReference>
<dbReference type="Gene3D" id="3.30.1950.10">
    <property type="entry name" value="wza like domain"/>
    <property type="match status" value="1"/>
</dbReference>
<keyword evidence="7" id="KW-0732">Signal</keyword>
<evidence type="ECO:0000256" key="2">
    <source>
        <dbReference type="ARBA" id="ARBA00009450"/>
    </source>
</evidence>
<sequence>MAVNEMKISIIIPSLITMALLSGCTLEPGSHLSVSGKTVQGQEDENFDINQMVNVYTITPQLVEQHRVQPAVAQANPELEKEIQNYQYRIGIGDVLMVTVWDHPELTTPAGQYRSASDTGNWVQSDGTIFYPYIGKISVKDKTMAQVRTAIANQLAQYIESPQVDVSIASFRAKKAYITGEVAKSGQQAITNIPLTIVDALNQAGGLTENANWNNAILTRNGEKYPISLNALMQHGDLTQNRLLNDGDILYVPRNDDLKVFVMGEVKKQSTLRMDRSGMTLTEALGNADGIDQAMSDASGIFVIRSIRKNVNKTTDKPKNNTMLGSNGNAEEGALLFSPLEENRGNKLDDNADKKLANIYQLDAKDASALVLGTEFQLQPYDIVYVTTAPVARWNRVISQLAPTITSINSMTESTRWIRNWPN</sequence>
<keyword evidence="10" id="KW-0626">Porin</keyword>
<evidence type="ECO:0000256" key="14">
    <source>
        <dbReference type="ARBA" id="ARBA00023288"/>
    </source>
</evidence>
<gene>
    <name evidence="18" type="ORF">LPW36_12555</name>
</gene>
<comment type="subcellular location">
    <subcellularLocation>
        <location evidence="1">Cell outer membrane</location>
        <topology evidence="1">Multi-pass membrane protein</topology>
    </subcellularLocation>
</comment>
<dbReference type="GO" id="GO:0015159">
    <property type="term" value="F:polysaccharide transmembrane transporter activity"/>
    <property type="evidence" value="ECO:0007669"/>
    <property type="project" value="InterPro"/>
</dbReference>
<dbReference type="PANTHER" id="PTHR33619">
    <property type="entry name" value="POLYSACCHARIDE EXPORT PROTEIN GFCE-RELATED"/>
    <property type="match status" value="1"/>
</dbReference>
<keyword evidence="5" id="KW-0762">Sugar transport</keyword>
<evidence type="ECO:0000259" key="16">
    <source>
        <dbReference type="Pfam" id="PF18412"/>
    </source>
</evidence>
<dbReference type="Proteomes" id="UP001139171">
    <property type="component" value="Unassembled WGS sequence"/>
</dbReference>
<dbReference type="PROSITE" id="PS51257">
    <property type="entry name" value="PROKAR_LIPOPROTEIN"/>
    <property type="match status" value="1"/>
</dbReference>